<dbReference type="SMART" id="SM01117">
    <property type="entry name" value="Cyt-b5"/>
    <property type="match status" value="1"/>
</dbReference>
<dbReference type="PANTHER" id="PTHR10281">
    <property type="entry name" value="MEMBRANE-ASSOCIATED PROGESTERONE RECEPTOR COMPONENT-RELATED"/>
    <property type="match status" value="1"/>
</dbReference>
<keyword evidence="5" id="KW-0408">Iron</keyword>
<name>A0A2T7A0I7_TUBBO</name>
<evidence type="ECO:0000256" key="7">
    <source>
        <dbReference type="SAM" id="Phobius"/>
    </source>
</evidence>
<evidence type="ECO:0000256" key="1">
    <source>
        <dbReference type="ARBA" id="ARBA00004240"/>
    </source>
</evidence>
<keyword evidence="3" id="KW-0479">Metal-binding</keyword>
<evidence type="ECO:0000259" key="8">
    <source>
        <dbReference type="SMART" id="SM01117"/>
    </source>
</evidence>
<evidence type="ECO:0000313" key="10">
    <source>
        <dbReference type="Proteomes" id="UP000244722"/>
    </source>
</evidence>
<dbReference type="GO" id="GO:0020037">
    <property type="term" value="F:heme binding"/>
    <property type="evidence" value="ECO:0007669"/>
    <property type="project" value="UniProtKB-ARBA"/>
</dbReference>
<comment type="subcellular location">
    <subcellularLocation>
        <location evidence="1">Endoplasmic reticulum</location>
    </subcellularLocation>
</comment>
<dbReference type="FunFam" id="3.10.120.10:FF:000003">
    <property type="entry name" value="membrane-associated progesterone receptor component 1"/>
    <property type="match status" value="1"/>
</dbReference>
<keyword evidence="7" id="KW-0472">Membrane</keyword>
<dbReference type="OrthoDB" id="547796at2759"/>
<dbReference type="GO" id="GO:0046872">
    <property type="term" value="F:metal ion binding"/>
    <property type="evidence" value="ECO:0007669"/>
    <property type="project" value="UniProtKB-KW"/>
</dbReference>
<evidence type="ECO:0000256" key="6">
    <source>
        <dbReference type="ARBA" id="ARBA00038357"/>
    </source>
</evidence>
<comment type="similarity">
    <text evidence="6">Belongs to the cytochrome b5 family. MAPR subfamily.</text>
</comment>
<evidence type="ECO:0000313" key="9">
    <source>
        <dbReference type="EMBL" id="PUU81257.1"/>
    </source>
</evidence>
<dbReference type="InterPro" id="IPR050577">
    <property type="entry name" value="MAPR/NEUFC/NENF-like"/>
</dbReference>
<dbReference type="SUPFAM" id="SSF55856">
    <property type="entry name" value="Cytochrome b5-like heme/steroid binding domain"/>
    <property type="match status" value="1"/>
</dbReference>
<proteinExistence type="inferred from homology"/>
<dbReference type="GO" id="GO:0005783">
    <property type="term" value="C:endoplasmic reticulum"/>
    <property type="evidence" value="ECO:0007669"/>
    <property type="project" value="UniProtKB-SubCell"/>
</dbReference>
<dbReference type="Gene3D" id="3.10.120.10">
    <property type="entry name" value="Cytochrome b5-like heme/steroid binding domain"/>
    <property type="match status" value="1"/>
</dbReference>
<comment type="caution">
    <text evidence="9">The sequence shown here is derived from an EMBL/GenBank/DDBJ whole genome shotgun (WGS) entry which is preliminary data.</text>
</comment>
<gene>
    <name evidence="9" type="ORF">B9Z19DRAFT_1113468</name>
</gene>
<keyword evidence="2" id="KW-0349">Heme</keyword>
<keyword evidence="10" id="KW-1185">Reference proteome</keyword>
<reference evidence="9 10" key="1">
    <citation type="submission" date="2017-04" db="EMBL/GenBank/DDBJ databases">
        <title>Draft genome sequence of Tuber borchii Vittad., a whitish edible truffle.</title>
        <authorList>
            <consortium name="DOE Joint Genome Institute"/>
            <person name="Murat C."/>
            <person name="Kuo A."/>
            <person name="Barry K.W."/>
            <person name="Clum A."/>
            <person name="Dockter R.B."/>
            <person name="Fauchery L."/>
            <person name="Iotti M."/>
            <person name="Kohler A."/>
            <person name="Labutti K."/>
            <person name="Lindquist E.A."/>
            <person name="Lipzen A."/>
            <person name="Ohm R.A."/>
            <person name="Wang M."/>
            <person name="Grigoriev I.V."/>
            <person name="Zambonelli A."/>
            <person name="Martin F.M."/>
        </authorList>
    </citation>
    <scope>NUCLEOTIDE SEQUENCE [LARGE SCALE GENOMIC DNA]</scope>
    <source>
        <strain evidence="9 10">Tbo3840</strain>
    </source>
</reference>
<dbReference type="AlphaFoldDB" id="A0A2T7A0I7"/>
<feature type="domain" description="Cytochrome b5 heme-binding" evidence="8">
    <location>
        <begin position="75"/>
        <end position="176"/>
    </location>
</feature>
<dbReference type="EMBL" id="NESQ01000047">
    <property type="protein sequence ID" value="PUU81257.1"/>
    <property type="molecule type" value="Genomic_DNA"/>
</dbReference>
<evidence type="ECO:0000256" key="3">
    <source>
        <dbReference type="ARBA" id="ARBA00022723"/>
    </source>
</evidence>
<dbReference type="InterPro" id="IPR036400">
    <property type="entry name" value="Cyt_B5-like_heme/steroid_sf"/>
</dbReference>
<evidence type="ECO:0000256" key="5">
    <source>
        <dbReference type="ARBA" id="ARBA00023004"/>
    </source>
</evidence>
<evidence type="ECO:0000256" key="4">
    <source>
        <dbReference type="ARBA" id="ARBA00022824"/>
    </source>
</evidence>
<dbReference type="Proteomes" id="UP000244722">
    <property type="component" value="Unassembled WGS sequence"/>
</dbReference>
<dbReference type="Pfam" id="PF00173">
    <property type="entry name" value="Cyt-b5"/>
    <property type="match status" value="1"/>
</dbReference>
<evidence type="ECO:0000256" key="2">
    <source>
        <dbReference type="ARBA" id="ARBA00022617"/>
    </source>
</evidence>
<organism evidence="9 10">
    <name type="scientific">Tuber borchii</name>
    <name type="common">White truffle</name>
    <dbReference type="NCBI Taxonomy" id="42251"/>
    <lineage>
        <taxon>Eukaryota</taxon>
        <taxon>Fungi</taxon>
        <taxon>Dikarya</taxon>
        <taxon>Ascomycota</taxon>
        <taxon>Pezizomycotina</taxon>
        <taxon>Pezizomycetes</taxon>
        <taxon>Pezizales</taxon>
        <taxon>Tuberaceae</taxon>
        <taxon>Tuber</taxon>
    </lineage>
</organism>
<dbReference type="STRING" id="42251.A0A2T7A0I7"/>
<keyword evidence="7" id="KW-0812">Transmembrane</keyword>
<protein>
    <submittedName>
        <fullName evidence="9">Cytochrome b5-like heme/steroid binding domain-containing protein</fullName>
    </submittedName>
</protein>
<dbReference type="PANTHER" id="PTHR10281:SF72">
    <property type="entry name" value="NEUDESIN"/>
    <property type="match status" value="1"/>
</dbReference>
<keyword evidence="4" id="KW-0256">Endoplasmic reticulum</keyword>
<accession>A0A2T7A0I7</accession>
<feature type="transmembrane region" description="Helical" evidence="7">
    <location>
        <begin position="29"/>
        <end position="48"/>
    </location>
</feature>
<dbReference type="InterPro" id="IPR001199">
    <property type="entry name" value="Cyt_B5-like_heme/steroid-bd"/>
</dbReference>
<keyword evidence="7" id="KW-1133">Transmembrane helix</keyword>
<dbReference type="GO" id="GO:0016020">
    <property type="term" value="C:membrane"/>
    <property type="evidence" value="ECO:0007669"/>
    <property type="project" value="TreeGrafter"/>
</dbReference>
<sequence length="190" mass="21103">MNLLRARLEQLGPPAKYRTIVLLTHPSRISVFTPVNLLLLTLALYLIYTRLRPNPSPTPPLHQSSSDQAIVFKTFTPKTLQPFNGTDNARVYLAVNRKVFDVTAGKGFYGPGGPYSNFAGRDASRGLALNSFDEEVLTEVGAPIDSLEDLKEEERVALNGWAEHFEGKYLLVGRLVEEGSEEAKEAEKEE</sequence>